<dbReference type="RefSeq" id="WP_065728171.1">
    <property type="nucleotide sequence ID" value="NZ_CP016428.1"/>
</dbReference>
<sequence length="326" mass="36218">MKRVRLIEFPEEEEAAFAKARRLEWVSIAYLSSAAVLLFLVMGSSQAMRTSWLEDMISMVPPIAFLISSRFATRAATKSYPYGMHATVSIGYLTASLAIFAMGAFLLIEATLKLIHQDRATIGGFDLFGTTIWAGWPMLFALAYTGIPSFFLGRAKKKLAPVIHDKVLYADAEMNRADWMAESAAAVGVIGVGFGYWWADPVAAGLVSLDIVRDGLNNLRAAVNDLIDETPRRTTDRSQLESLPDEVAGELEKLPWIERADVRMREEGHVFFGEAFVVPMNTENIVGDVADAVRKARALNWRVHDLTIMPVEASELQDEGDDRKER</sequence>
<dbReference type="SUPFAM" id="SSF161111">
    <property type="entry name" value="Cation efflux protein transmembrane domain-like"/>
    <property type="match status" value="1"/>
</dbReference>
<keyword evidence="5 6" id="KW-0472">Membrane</keyword>
<evidence type="ECO:0000259" key="7">
    <source>
        <dbReference type="Pfam" id="PF01545"/>
    </source>
</evidence>
<dbReference type="InterPro" id="IPR050291">
    <property type="entry name" value="CDF_Transporter"/>
</dbReference>
<accession>A0A1B1UDP8</accession>
<dbReference type="GO" id="GO:0016020">
    <property type="term" value="C:membrane"/>
    <property type="evidence" value="ECO:0007669"/>
    <property type="project" value="UniProtKB-SubCell"/>
</dbReference>
<organism evidence="8 9">
    <name type="scientific">Bradyrhizobium icense</name>
    <dbReference type="NCBI Taxonomy" id="1274631"/>
    <lineage>
        <taxon>Bacteria</taxon>
        <taxon>Pseudomonadati</taxon>
        <taxon>Pseudomonadota</taxon>
        <taxon>Alphaproteobacteria</taxon>
        <taxon>Hyphomicrobiales</taxon>
        <taxon>Nitrobacteraceae</taxon>
        <taxon>Bradyrhizobium</taxon>
    </lineage>
</organism>
<reference evidence="8 9" key="1">
    <citation type="submission" date="2016-07" db="EMBL/GenBank/DDBJ databases">
        <title>Complete genome sequence of Bradyrhizobium icense LMTR 13T, a potential inoculant strain isolated from lima bean (Phaseolus lunatus) in Peru.</title>
        <authorList>
            <person name="Ormeno-Orrillo E."/>
            <person name="Duran D."/>
            <person name="Rogel M.A."/>
            <person name="Rey L."/>
            <person name="Imperial J."/>
            <person name="Ruiz-Argueso T."/>
            <person name="Martinez-Romero E."/>
        </authorList>
    </citation>
    <scope>NUCLEOTIDE SEQUENCE [LARGE SCALE GENOMIC DNA]</scope>
    <source>
        <strain evidence="8 9">LMTR 13</strain>
    </source>
</reference>
<evidence type="ECO:0000256" key="4">
    <source>
        <dbReference type="ARBA" id="ARBA00022989"/>
    </source>
</evidence>
<name>A0A1B1UDP8_9BRAD</name>
<feature type="transmembrane region" description="Helical" evidence="6">
    <location>
        <begin position="85"/>
        <end position="108"/>
    </location>
</feature>
<evidence type="ECO:0000256" key="5">
    <source>
        <dbReference type="ARBA" id="ARBA00023136"/>
    </source>
</evidence>
<feature type="transmembrane region" description="Helical" evidence="6">
    <location>
        <begin position="128"/>
        <end position="152"/>
    </location>
</feature>
<dbReference type="InterPro" id="IPR058533">
    <property type="entry name" value="Cation_efflux_TM"/>
</dbReference>
<evidence type="ECO:0000256" key="3">
    <source>
        <dbReference type="ARBA" id="ARBA00022692"/>
    </source>
</evidence>
<evidence type="ECO:0000313" key="9">
    <source>
        <dbReference type="Proteomes" id="UP000092839"/>
    </source>
</evidence>
<feature type="transmembrane region" description="Helical" evidence="6">
    <location>
        <begin position="25"/>
        <end position="44"/>
    </location>
</feature>
<dbReference type="GO" id="GO:0008324">
    <property type="term" value="F:monoatomic cation transmembrane transporter activity"/>
    <property type="evidence" value="ECO:0007669"/>
    <property type="project" value="InterPro"/>
</dbReference>
<evidence type="ECO:0000313" key="8">
    <source>
        <dbReference type="EMBL" id="ANW00900.1"/>
    </source>
</evidence>
<keyword evidence="3 6" id="KW-0812">Transmembrane</keyword>
<dbReference type="PANTHER" id="PTHR43840">
    <property type="entry name" value="MITOCHONDRIAL METAL TRANSPORTER 1-RELATED"/>
    <property type="match status" value="1"/>
</dbReference>
<evidence type="ECO:0000256" key="2">
    <source>
        <dbReference type="ARBA" id="ARBA00022448"/>
    </source>
</evidence>
<proteinExistence type="predicted"/>
<keyword evidence="2" id="KW-0813">Transport</keyword>
<evidence type="ECO:0000256" key="1">
    <source>
        <dbReference type="ARBA" id="ARBA00004141"/>
    </source>
</evidence>
<dbReference type="STRING" id="1274631.LMTR13_12680"/>
<dbReference type="KEGG" id="bic:LMTR13_12680"/>
<dbReference type="EMBL" id="CP016428">
    <property type="protein sequence ID" value="ANW00900.1"/>
    <property type="molecule type" value="Genomic_DNA"/>
</dbReference>
<dbReference type="PANTHER" id="PTHR43840:SF15">
    <property type="entry name" value="MITOCHONDRIAL METAL TRANSPORTER 1-RELATED"/>
    <property type="match status" value="1"/>
</dbReference>
<gene>
    <name evidence="8" type="ORF">LMTR13_12680</name>
</gene>
<dbReference type="AlphaFoldDB" id="A0A1B1UDP8"/>
<dbReference type="Proteomes" id="UP000092839">
    <property type="component" value="Chromosome"/>
</dbReference>
<dbReference type="OrthoDB" id="9806522at2"/>
<keyword evidence="9" id="KW-1185">Reference proteome</keyword>
<comment type="subcellular location">
    <subcellularLocation>
        <location evidence="1">Membrane</location>
        <topology evidence="1">Multi-pass membrane protein</topology>
    </subcellularLocation>
</comment>
<keyword evidence="4 6" id="KW-1133">Transmembrane helix</keyword>
<dbReference type="InterPro" id="IPR027469">
    <property type="entry name" value="Cation_efflux_TMD_sf"/>
</dbReference>
<evidence type="ECO:0000256" key="6">
    <source>
        <dbReference type="SAM" id="Phobius"/>
    </source>
</evidence>
<dbReference type="Pfam" id="PF01545">
    <property type="entry name" value="Cation_efflux"/>
    <property type="match status" value="1"/>
</dbReference>
<protein>
    <recommendedName>
        <fullName evidence="7">Cation efflux protein transmembrane domain-containing protein</fullName>
    </recommendedName>
</protein>
<dbReference type="Gene3D" id="1.20.1510.10">
    <property type="entry name" value="Cation efflux protein transmembrane domain"/>
    <property type="match status" value="1"/>
</dbReference>
<feature type="domain" description="Cation efflux protein transmembrane" evidence="7">
    <location>
        <begin position="31"/>
        <end position="227"/>
    </location>
</feature>
<feature type="transmembrane region" description="Helical" evidence="6">
    <location>
        <begin position="56"/>
        <end position="73"/>
    </location>
</feature>